<comment type="caution">
    <text evidence="1">The sequence shown here is derived from an EMBL/GenBank/DDBJ whole genome shotgun (WGS) entry which is preliminary data.</text>
</comment>
<reference evidence="1 2" key="1">
    <citation type="submission" date="2020-04" db="EMBL/GenBank/DDBJ databases">
        <authorList>
            <person name="Wallbank WR R."/>
            <person name="Pardo Diaz C."/>
            <person name="Kozak K."/>
            <person name="Martin S."/>
            <person name="Jiggins C."/>
            <person name="Moest M."/>
            <person name="Warren A I."/>
            <person name="Byers J.R.P. K."/>
            <person name="Montejo-Kovacevich G."/>
            <person name="Yen C E."/>
        </authorList>
    </citation>
    <scope>NUCLEOTIDE SEQUENCE [LARGE SCALE GENOMIC DNA]</scope>
</reference>
<protein>
    <recommendedName>
        <fullName evidence="3">Malate dehydrogenase 1B</fullName>
    </recommendedName>
</protein>
<dbReference type="Proteomes" id="UP000494256">
    <property type="component" value="Unassembled WGS sequence"/>
</dbReference>
<evidence type="ECO:0000313" key="1">
    <source>
        <dbReference type="EMBL" id="CAB3239103.1"/>
    </source>
</evidence>
<dbReference type="EMBL" id="CADEBD010000308">
    <property type="protein sequence ID" value="CAB3239103.1"/>
    <property type="molecule type" value="Genomic_DNA"/>
</dbReference>
<evidence type="ECO:0008006" key="3">
    <source>
        <dbReference type="Google" id="ProtNLM"/>
    </source>
</evidence>
<organism evidence="1 2">
    <name type="scientific">Arctia plantaginis</name>
    <name type="common">Wood tiger moth</name>
    <name type="synonym">Phalaena plantaginis</name>
    <dbReference type="NCBI Taxonomy" id="874455"/>
    <lineage>
        <taxon>Eukaryota</taxon>
        <taxon>Metazoa</taxon>
        <taxon>Ecdysozoa</taxon>
        <taxon>Arthropoda</taxon>
        <taxon>Hexapoda</taxon>
        <taxon>Insecta</taxon>
        <taxon>Pterygota</taxon>
        <taxon>Neoptera</taxon>
        <taxon>Endopterygota</taxon>
        <taxon>Lepidoptera</taxon>
        <taxon>Glossata</taxon>
        <taxon>Ditrysia</taxon>
        <taxon>Noctuoidea</taxon>
        <taxon>Erebidae</taxon>
        <taxon>Arctiinae</taxon>
        <taxon>Arctia</taxon>
    </lineage>
</organism>
<name>A0A8S1A1G0_ARCPL</name>
<dbReference type="InterPro" id="IPR015955">
    <property type="entry name" value="Lactate_DH/Glyco_Ohase_4_C"/>
</dbReference>
<dbReference type="OrthoDB" id="10261439at2759"/>
<dbReference type="AlphaFoldDB" id="A0A8S1A1G0"/>
<gene>
    <name evidence="1" type="ORF">APLA_LOCUS8522</name>
</gene>
<evidence type="ECO:0000313" key="2">
    <source>
        <dbReference type="Proteomes" id="UP000494256"/>
    </source>
</evidence>
<proteinExistence type="predicted"/>
<sequence>MGFRIVVAGESQCVSFAECCLLADFLSQNLPDFCFDRVEIKVLDWQAWLRRINLKNKWHHVGSPLIWKEMLMAGSKPYYIGGAPQFLDYCYSYYKFDSLFGSDKFEELLKNSVQLKKKVAIERNLLKNAEINSPVKSSKKAIIVTISGAGNPISRCLLVGLLEMNVCFNSIAKIYIYDENCSEEFMLSLEKEYSFIENIYPGKVVKYVRKIGIALTCSDLLIVLDHVPFENHMVIGEWLYENKKNMDKLSQLINASGSRNMYIVFPNMGPACFNATYLRQIVTITKDHIIVVTSDLGLEILPIAEAITDVPSRNMFCPPVWGFVGINHLVDIRSTIQRYDIFQPYSRFTKVKQSTLKIGSLTPTLRYMEYLMYFDESLWVKVAETKKKYPKGQPWLSKSIAVLNLIKVWFFERNPNDIVNLGLHCNGSFGLKFDGIFSQPARLVNDEWVPASDFLLPKDSQINIYYLEEMAERIMKLQRTDLPPLWSGVMWLWDMWGVLWVVETVVQLAPVLATPLDPALPVSQGERRGTLSPTYLMPSHCYY</sequence>
<dbReference type="SUPFAM" id="SSF56327">
    <property type="entry name" value="LDH C-terminal domain-like"/>
    <property type="match status" value="1"/>
</dbReference>
<dbReference type="GO" id="GO:0016616">
    <property type="term" value="F:oxidoreductase activity, acting on the CH-OH group of donors, NAD or NADP as acceptor"/>
    <property type="evidence" value="ECO:0007669"/>
    <property type="project" value="InterPro"/>
</dbReference>
<dbReference type="Gene3D" id="3.90.110.10">
    <property type="entry name" value="Lactate dehydrogenase/glycoside hydrolase, family 4, C-terminal"/>
    <property type="match status" value="1"/>
</dbReference>
<accession>A0A8S1A1G0</accession>